<protein>
    <submittedName>
        <fullName evidence="3">Type II toxin-antitoxin system RelE/ParE family toxin</fullName>
    </submittedName>
</protein>
<comment type="similarity">
    <text evidence="1">Belongs to the RelE toxin family.</text>
</comment>
<keyword evidence="2" id="KW-1277">Toxin-antitoxin system</keyword>
<sequence>MSYKIDITRSAQKTLASLDRQTRRRIEFAIDNLANEPRPDGCRKLSGVSNTWRIRVGHYRVLYTIKDHHLLVTVIELGHRREIYR</sequence>
<dbReference type="OrthoDB" id="5326046at2"/>
<accession>A0A223RW81</accession>
<dbReference type="Gene3D" id="3.30.2310.20">
    <property type="entry name" value="RelE-like"/>
    <property type="match status" value="1"/>
</dbReference>
<proteinExistence type="inferred from homology"/>
<gene>
    <name evidence="3" type="ORF">CDG81_19690</name>
</gene>
<dbReference type="InterPro" id="IPR035093">
    <property type="entry name" value="RelE/ParE_toxin_dom_sf"/>
</dbReference>
<dbReference type="NCBIfam" id="TIGR02385">
    <property type="entry name" value="RelE_StbE"/>
    <property type="match status" value="1"/>
</dbReference>
<dbReference type="EMBL" id="CP022752">
    <property type="protein sequence ID" value="ASU80115.1"/>
    <property type="molecule type" value="Genomic_DNA"/>
</dbReference>
<evidence type="ECO:0000256" key="2">
    <source>
        <dbReference type="ARBA" id="ARBA00022649"/>
    </source>
</evidence>
<evidence type="ECO:0000313" key="3">
    <source>
        <dbReference type="EMBL" id="ASU80115.1"/>
    </source>
</evidence>
<dbReference type="KEGG" id="aey:CDG81_19690"/>
<evidence type="ECO:0000256" key="1">
    <source>
        <dbReference type="ARBA" id="ARBA00006226"/>
    </source>
</evidence>
<reference evidence="3 4" key="1">
    <citation type="submission" date="2017-08" db="EMBL/GenBank/DDBJ databases">
        <title>The complete genome sequence of moderately halophilic actinomycete Actinopolyspora erythraea YIM 90600, the producer of novel erythromycin, novel actinopolysporins A-C and tubercidin.</title>
        <authorList>
            <person name="Yin M."/>
            <person name="Tang S."/>
        </authorList>
    </citation>
    <scope>NUCLEOTIDE SEQUENCE [LARGE SCALE GENOMIC DNA]</scope>
    <source>
        <strain evidence="3 4">YIM 90600</strain>
    </source>
</reference>
<evidence type="ECO:0000313" key="4">
    <source>
        <dbReference type="Proteomes" id="UP000215043"/>
    </source>
</evidence>
<dbReference type="RefSeq" id="WP_084133835.1">
    <property type="nucleotide sequence ID" value="NZ_CP022752.1"/>
</dbReference>
<dbReference type="SUPFAM" id="SSF143011">
    <property type="entry name" value="RelE-like"/>
    <property type="match status" value="1"/>
</dbReference>
<name>A0A223RW81_9ACTN</name>
<organism evidence="3 4">
    <name type="scientific">Actinopolyspora erythraea</name>
    <dbReference type="NCBI Taxonomy" id="414996"/>
    <lineage>
        <taxon>Bacteria</taxon>
        <taxon>Bacillati</taxon>
        <taxon>Actinomycetota</taxon>
        <taxon>Actinomycetes</taxon>
        <taxon>Actinopolysporales</taxon>
        <taxon>Actinopolysporaceae</taxon>
        <taxon>Actinopolyspora</taxon>
    </lineage>
</organism>
<dbReference type="InterPro" id="IPR007712">
    <property type="entry name" value="RelE/ParE_toxin"/>
</dbReference>
<dbReference type="PANTHER" id="PTHR35601">
    <property type="entry name" value="TOXIN RELE"/>
    <property type="match status" value="1"/>
</dbReference>
<dbReference type="Pfam" id="PF05016">
    <property type="entry name" value="ParE_toxin"/>
    <property type="match status" value="1"/>
</dbReference>
<dbReference type="PANTHER" id="PTHR35601:SF1">
    <property type="entry name" value="TOXIN RELE"/>
    <property type="match status" value="1"/>
</dbReference>
<dbReference type="AlphaFoldDB" id="A0A223RW81"/>
<dbReference type="Proteomes" id="UP000215043">
    <property type="component" value="Chromosome"/>
</dbReference>